<keyword evidence="2" id="KW-1185">Reference proteome</keyword>
<proteinExistence type="predicted"/>
<dbReference type="Proteomes" id="UP000053557">
    <property type="component" value="Unassembled WGS sequence"/>
</dbReference>
<comment type="caution">
    <text evidence="1">The sequence shown here is derived from an EMBL/GenBank/DDBJ whole genome shotgun (WGS) entry which is preliminary data.</text>
</comment>
<evidence type="ECO:0000313" key="1">
    <source>
        <dbReference type="EMBL" id="KUO94933.1"/>
    </source>
</evidence>
<gene>
    <name evidence="1" type="ORF">ATW55_13115</name>
</gene>
<dbReference type="OrthoDB" id="9930285at2"/>
<accession>A0A101XP16</accession>
<dbReference type="RefSeq" id="WP_067719095.1">
    <property type="nucleotide sequence ID" value="NZ_LPVJ01000065.1"/>
</dbReference>
<evidence type="ECO:0000313" key="2">
    <source>
        <dbReference type="Proteomes" id="UP000053557"/>
    </source>
</evidence>
<protein>
    <submittedName>
        <fullName evidence="1">Uncharacterized protein</fullName>
    </submittedName>
</protein>
<sequence>MRIAKRSKIAGLVALPIVSLTLFGFANPTFLGITMNGTQVPQSSVPLTKSQLLQMEYSLTDILMPSGDFVRTHSLGNFPTNEIAYSRKQALTNPQIQEIILPYGIFVKTTAAAEKAQQLADSHWVNDHHYQPGDAALIQQALSQQGTLSK</sequence>
<dbReference type="EMBL" id="LPVJ01000065">
    <property type="protein sequence ID" value="KUO94933.1"/>
    <property type="molecule type" value="Genomic_DNA"/>
</dbReference>
<reference evidence="1 2" key="1">
    <citation type="submission" date="2015-12" db="EMBL/GenBank/DDBJ databases">
        <title>Draft genome sequence of Acidibacillus ferrooxidans ITV001, isolated from a chalcopyrite acid mine drainage site in Brazil.</title>
        <authorList>
            <person name="Dall'Agnol H."/>
            <person name="Nancucheo I."/>
            <person name="Johnson B."/>
            <person name="Oliveira R."/>
            <person name="Leite L."/>
            <person name="Pylro V."/>
            <person name="Nunes G.L."/>
            <person name="Tzotzos G."/>
            <person name="Fernandes G.R."/>
            <person name="Dutra J."/>
            <person name="Orellana S.C."/>
            <person name="Oliveira G."/>
        </authorList>
    </citation>
    <scope>NUCLEOTIDE SEQUENCE [LARGE SCALE GENOMIC DNA]</scope>
    <source>
        <strain evidence="2">ITV01</strain>
    </source>
</reference>
<organism evidence="1 2">
    <name type="scientific">Ferroacidibacillus organovorans</name>
    <dbReference type="NCBI Taxonomy" id="1765683"/>
    <lineage>
        <taxon>Bacteria</taxon>
        <taxon>Bacillati</taxon>
        <taxon>Bacillota</taxon>
        <taxon>Bacilli</taxon>
        <taxon>Bacillales</taxon>
        <taxon>Alicyclobacillaceae</taxon>
        <taxon>Ferroacidibacillus</taxon>
    </lineage>
</organism>
<name>A0A101XP16_9BACL</name>
<dbReference type="AlphaFoldDB" id="A0A101XP16"/>